<dbReference type="Proteomes" id="UP000183209">
    <property type="component" value="Unassembled WGS sequence"/>
</dbReference>
<evidence type="ECO:0000313" key="2">
    <source>
        <dbReference type="EMBL" id="SFT15528.1"/>
    </source>
</evidence>
<feature type="domain" description="GH29D-like beta-sandwich" evidence="1">
    <location>
        <begin position="52"/>
        <end position="108"/>
    </location>
</feature>
<dbReference type="AlphaFoldDB" id="A0A1I6VPB6"/>
<accession>A0A1I6VPB6</accession>
<dbReference type="EMBL" id="FPAG01000011">
    <property type="protein sequence ID" value="SFT15528.1"/>
    <property type="molecule type" value="Genomic_DNA"/>
</dbReference>
<evidence type="ECO:0000259" key="1">
    <source>
        <dbReference type="Pfam" id="PF13290"/>
    </source>
</evidence>
<reference evidence="2 3" key="1">
    <citation type="submission" date="2016-10" db="EMBL/GenBank/DDBJ databases">
        <authorList>
            <person name="de Groot N.N."/>
        </authorList>
    </citation>
    <scope>NUCLEOTIDE SEQUENCE [LARGE SCALE GENOMIC DNA]</scope>
    <source>
        <strain evidence="2 3">CGMCC 1.6114</strain>
    </source>
</reference>
<name>A0A1I6VPB6_9FLAO</name>
<evidence type="ECO:0000313" key="3">
    <source>
        <dbReference type="Proteomes" id="UP000183209"/>
    </source>
</evidence>
<protein>
    <submittedName>
        <fullName evidence="2">Chitobiase/beta-hexosaminidase C-terminal domain-containing protein</fullName>
    </submittedName>
</protein>
<dbReference type="RefSeq" id="WP_074980169.1">
    <property type="nucleotide sequence ID" value="NZ_FPAG01000011.1"/>
</dbReference>
<dbReference type="PROSITE" id="PS51257">
    <property type="entry name" value="PROKAR_LIPOPROTEIN"/>
    <property type="match status" value="1"/>
</dbReference>
<gene>
    <name evidence="2" type="ORF">SAMN04487906_3266</name>
</gene>
<dbReference type="Gene3D" id="2.60.120.260">
    <property type="entry name" value="Galactose-binding domain-like"/>
    <property type="match status" value="1"/>
</dbReference>
<organism evidence="2 3">
    <name type="scientific">Zhouia amylolytica</name>
    <dbReference type="NCBI Taxonomy" id="376730"/>
    <lineage>
        <taxon>Bacteria</taxon>
        <taxon>Pseudomonadati</taxon>
        <taxon>Bacteroidota</taxon>
        <taxon>Flavobacteriia</taxon>
        <taxon>Flavobacteriales</taxon>
        <taxon>Flavobacteriaceae</taxon>
        <taxon>Zhouia</taxon>
    </lineage>
</organism>
<dbReference type="Pfam" id="PF13290">
    <property type="entry name" value="CHB_HEX_C_1"/>
    <property type="match status" value="1"/>
</dbReference>
<sequence length="270" mass="29922">MKNLVVLLGLILISGCKIDKDSKVNKYLQSEAVALVAPTLVASNLVIDSVATLKASLPYPDVEIHYTSDGTAPDETSPEYTGPIKVTNPGVYSFKAYHPFLQSSEISTVTFYKSGIKVREVSMLNEINAKYPGNGVNTLIDNQKGSNSYSDGRWMGFDEDVVVELEMPSENKATKVIIGYMSATGAWIFSPAKITVWVSDDKQDYTQVGMVEIETEKKGDDTALKNVEIPINRTGKYFKIKIENLKEIPQWHDGKGTSAWHFIDEIIIDE</sequence>
<dbReference type="InterPro" id="IPR059177">
    <property type="entry name" value="GH29D-like_dom"/>
</dbReference>
<proteinExistence type="predicted"/>